<feature type="domain" description="Inosine/uridine-preferring nucleoside hydrolase" evidence="3">
    <location>
        <begin position="5"/>
        <end position="298"/>
    </location>
</feature>
<accession>A0A6A9QME2</accession>
<dbReference type="Gene3D" id="3.90.245.10">
    <property type="entry name" value="Ribonucleoside hydrolase-like"/>
    <property type="match status" value="1"/>
</dbReference>
<dbReference type="GO" id="GO:0008477">
    <property type="term" value="F:purine nucleosidase activity"/>
    <property type="evidence" value="ECO:0007669"/>
    <property type="project" value="TreeGrafter"/>
</dbReference>
<evidence type="ECO:0000256" key="1">
    <source>
        <dbReference type="ARBA" id="ARBA00022801"/>
    </source>
</evidence>
<protein>
    <submittedName>
        <fullName evidence="4">Nucleoside hydrolase</fullName>
    </submittedName>
</protein>
<keyword evidence="2" id="KW-0326">Glycosidase</keyword>
<dbReference type="Proteomes" id="UP000470772">
    <property type="component" value="Unassembled WGS sequence"/>
</dbReference>
<reference evidence="4 5" key="1">
    <citation type="submission" date="2019-10" db="EMBL/GenBank/DDBJ databases">
        <title>Sequencing and Assembly of Multiple Reported Metal-Biooxidizing Members of the Extremely Thermoacidophilic Archaeal Family Sulfolobaceae.</title>
        <authorList>
            <person name="Counts J.A."/>
            <person name="Kelly R.M."/>
        </authorList>
    </citation>
    <scope>NUCLEOTIDE SEQUENCE [LARGE SCALE GENOMIC DNA]</scope>
    <source>
        <strain evidence="4 5">DSM 6482</strain>
    </source>
</reference>
<proteinExistence type="predicted"/>
<dbReference type="GO" id="GO:0006152">
    <property type="term" value="P:purine nucleoside catabolic process"/>
    <property type="evidence" value="ECO:0007669"/>
    <property type="project" value="TreeGrafter"/>
</dbReference>
<dbReference type="RefSeq" id="WP_156016246.1">
    <property type="nucleotide sequence ID" value="NZ_WGGD01000005.1"/>
</dbReference>
<comment type="caution">
    <text evidence="4">The sequence shown here is derived from an EMBL/GenBank/DDBJ whole genome shotgun (WGS) entry which is preliminary data.</text>
</comment>
<dbReference type="SUPFAM" id="SSF53590">
    <property type="entry name" value="Nucleoside hydrolase"/>
    <property type="match status" value="1"/>
</dbReference>
<keyword evidence="1 4" id="KW-0378">Hydrolase</keyword>
<dbReference type="EMBL" id="WGGD01000005">
    <property type="protein sequence ID" value="MUN28435.1"/>
    <property type="molecule type" value="Genomic_DNA"/>
</dbReference>
<dbReference type="PANTHER" id="PTHR12304">
    <property type="entry name" value="INOSINE-URIDINE PREFERRING NUCLEOSIDE HYDROLASE"/>
    <property type="match status" value="1"/>
</dbReference>
<dbReference type="AlphaFoldDB" id="A0A6A9QME2"/>
<dbReference type="CDD" id="cd02649">
    <property type="entry name" value="nuc_hydro_CeIAG"/>
    <property type="match status" value="1"/>
</dbReference>
<dbReference type="Pfam" id="PF01156">
    <property type="entry name" value="IU_nuc_hydro"/>
    <property type="match status" value="1"/>
</dbReference>
<dbReference type="InterPro" id="IPR001910">
    <property type="entry name" value="Inosine/uridine_hydrolase_dom"/>
</dbReference>
<dbReference type="GO" id="GO:0005829">
    <property type="term" value="C:cytosol"/>
    <property type="evidence" value="ECO:0007669"/>
    <property type="project" value="TreeGrafter"/>
</dbReference>
<evidence type="ECO:0000259" key="3">
    <source>
        <dbReference type="Pfam" id="PF01156"/>
    </source>
</evidence>
<evidence type="ECO:0000313" key="5">
    <source>
        <dbReference type="Proteomes" id="UP000470772"/>
    </source>
</evidence>
<keyword evidence="5" id="KW-1185">Reference proteome</keyword>
<organism evidence="4 5">
    <name type="scientific">Sulfuracidifex metallicus DSM 6482 = JCM 9184</name>
    <dbReference type="NCBI Taxonomy" id="523847"/>
    <lineage>
        <taxon>Archaea</taxon>
        <taxon>Thermoproteota</taxon>
        <taxon>Thermoprotei</taxon>
        <taxon>Sulfolobales</taxon>
        <taxon>Sulfolobaceae</taxon>
        <taxon>Sulfuracidifex</taxon>
    </lineage>
</organism>
<evidence type="ECO:0000256" key="2">
    <source>
        <dbReference type="ARBA" id="ARBA00023295"/>
    </source>
</evidence>
<evidence type="ECO:0000313" key="4">
    <source>
        <dbReference type="EMBL" id="MUN28435.1"/>
    </source>
</evidence>
<name>A0A6A9QME2_SULME</name>
<sequence>MRHFIIDCDTAEDDVASIFMLSKYGMKLDAVTIVEGNVSFQQQITNALWALEQVGYKDVPVFPGSKRPIVKNFSTVEEVHGKSGLGEITPSSKRKPENKHAVQAIIELSHQFKGELEILAISPLTNLALAYLLDNTLPERIKKVWIMGGTAFSHGNITPVAEYNFWVDPDAARIVFNAGFNTTMVPWDVVIKYTIDDNEWNQIKNMRTRLSELYVKMFSHYRQYDKEVQKLDGHPHPDLLTTAAAINPEITEITKKEYVVIDNSDSLTRGMTLIDHFDSDRPWSNSPNTEIVYSIKKEILLDMIKKMLSE</sequence>
<dbReference type="PANTHER" id="PTHR12304:SF4">
    <property type="entry name" value="URIDINE NUCLEOSIDASE"/>
    <property type="match status" value="1"/>
</dbReference>
<dbReference type="InterPro" id="IPR036452">
    <property type="entry name" value="Ribo_hydro-like"/>
</dbReference>
<gene>
    <name evidence="4" type="ORF">GC250_02890</name>
</gene>
<dbReference type="InterPro" id="IPR023186">
    <property type="entry name" value="IUNH"/>
</dbReference>